<keyword evidence="2" id="KW-1185">Reference proteome</keyword>
<gene>
    <name evidence="1" type="ORF">RPERSI_LOCUS4288</name>
</gene>
<organism evidence="1 2">
    <name type="scientific">Racocetra persica</name>
    <dbReference type="NCBI Taxonomy" id="160502"/>
    <lineage>
        <taxon>Eukaryota</taxon>
        <taxon>Fungi</taxon>
        <taxon>Fungi incertae sedis</taxon>
        <taxon>Mucoromycota</taxon>
        <taxon>Glomeromycotina</taxon>
        <taxon>Glomeromycetes</taxon>
        <taxon>Diversisporales</taxon>
        <taxon>Gigasporaceae</taxon>
        <taxon>Racocetra</taxon>
    </lineage>
</organism>
<dbReference type="EMBL" id="CAJVQC010005798">
    <property type="protein sequence ID" value="CAG8559049.1"/>
    <property type="molecule type" value="Genomic_DNA"/>
</dbReference>
<sequence>MESSEENLQKRNADLAEIENGSGSEEECATNSSNRNSSAKKKSRPFAEIWDYYIKGVGKSNGHYEAICYYCVPKKSWARGKPAVLEAHLANECPNCPETISRYW</sequence>
<name>A0ACA9M0Z2_9GLOM</name>
<protein>
    <submittedName>
        <fullName evidence="1">7258_t:CDS:1</fullName>
    </submittedName>
</protein>
<dbReference type="Proteomes" id="UP000789920">
    <property type="component" value="Unassembled WGS sequence"/>
</dbReference>
<accession>A0ACA9M0Z2</accession>
<evidence type="ECO:0000313" key="1">
    <source>
        <dbReference type="EMBL" id="CAG8559049.1"/>
    </source>
</evidence>
<comment type="caution">
    <text evidence="1">The sequence shown here is derived from an EMBL/GenBank/DDBJ whole genome shotgun (WGS) entry which is preliminary data.</text>
</comment>
<proteinExistence type="predicted"/>
<evidence type="ECO:0000313" key="2">
    <source>
        <dbReference type="Proteomes" id="UP000789920"/>
    </source>
</evidence>
<reference evidence="1" key="1">
    <citation type="submission" date="2021-06" db="EMBL/GenBank/DDBJ databases">
        <authorList>
            <person name="Kallberg Y."/>
            <person name="Tangrot J."/>
            <person name="Rosling A."/>
        </authorList>
    </citation>
    <scope>NUCLEOTIDE SEQUENCE</scope>
    <source>
        <strain evidence="1">MA461A</strain>
    </source>
</reference>